<comment type="caution">
    <text evidence="2">The sequence shown here is derived from an EMBL/GenBank/DDBJ whole genome shotgun (WGS) entry which is preliminary data.</text>
</comment>
<name>R8VZI8_9FIRM</name>
<dbReference type="HOGENOM" id="CLU_2987931_0_0_9"/>
<dbReference type="Proteomes" id="UP000013981">
    <property type="component" value="Unassembled WGS sequence"/>
</dbReference>
<feature type="transmembrane region" description="Helical" evidence="1">
    <location>
        <begin position="31"/>
        <end position="54"/>
    </location>
</feature>
<keyword evidence="3" id="KW-1185">Reference proteome</keyword>
<dbReference type="RefSeq" id="WP_016147195.1">
    <property type="nucleotide sequence ID" value="NZ_KB976103.1"/>
</dbReference>
<evidence type="ECO:0000313" key="2">
    <source>
        <dbReference type="EMBL" id="EOQ37968.1"/>
    </source>
</evidence>
<dbReference type="EMBL" id="AQOB01000004">
    <property type="protein sequence ID" value="EOQ37968.1"/>
    <property type="molecule type" value="Genomic_DNA"/>
</dbReference>
<evidence type="ECO:0000313" key="3">
    <source>
        <dbReference type="Proteomes" id="UP000013981"/>
    </source>
</evidence>
<keyword evidence="1" id="KW-1133">Transmembrane helix</keyword>
<reference evidence="2 3" key="1">
    <citation type="submission" date="2013-01" db="EMBL/GenBank/DDBJ databases">
        <title>The Genome Sequence of Butyricicoccus pullicaecorum 1.2.</title>
        <authorList>
            <consortium name="The Broad Institute Genome Sequencing Platform"/>
            <person name="Earl A."/>
            <person name="Ward D."/>
            <person name="Feldgarden M."/>
            <person name="Gevers D."/>
            <person name="Van Immerseel F."/>
            <person name="Eeckhaut V."/>
            <person name="Walker B."/>
            <person name="Young S.K."/>
            <person name="Zeng Q."/>
            <person name="Gargeya S."/>
            <person name="Fitzgerald M."/>
            <person name="Haas B."/>
            <person name="Abouelleil A."/>
            <person name="Alvarado L."/>
            <person name="Arachchi H.M."/>
            <person name="Berlin A.M."/>
            <person name="Chapman S.B."/>
            <person name="Dewar J."/>
            <person name="Goldberg J."/>
            <person name="Griggs A."/>
            <person name="Gujja S."/>
            <person name="Hansen M."/>
            <person name="Howarth C."/>
            <person name="Imamovic A."/>
            <person name="Larimer J."/>
            <person name="McCowan C."/>
            <person name="Murphy C."/>
            <person name="Neiman D."/>
            <person name="Pearson M."/>
            <person name="Priest M."/>
            <person name="Roberts A."/>
            <person name="Saif S."/>
            <person name="Shea T."/>
            <person name="Sisk P."/>
            <person name="Sykes S."/>
            <person name="Wortman J."/>
            <person name="Nusbaum C."/>
            <person name="Birren B."/>
        </authorList>
    </citation>
    <scope>NUCLEOTIDE SEQUENCE [LARGE SCALE GENOMIC DNA]</scope>
    <source>
        <strain evidence="2 3">1.2</strain>
    </source>
</reference>
<evidence type="ECO:0000256" key="1">
    <source>
        <dbReference type="SAM" id="Phobius"/>
    </source>
</evidence>
<dbReference type="AlphaFoldDB" id="R8VZI8"/>
<protein>
    <submittedName>
        <fullName evidence="2">Uncharacterized protein</fullName>
    </submittedName>
</protein>
<keyword evidence="1" id="KW-0472">Membrane</keyword>
<feature type="transmembrane region" description="Helical" evidence="1">
    <location>
        <begin position="6"/>
        <end position="24"/>
    </location>
</feature>
<gene>
    <name evidence="2" type="ORF">HMPREF1526_00996</name>
</gene>
<dbReference type="PATRIC" id="fig|1203606.4.peg.956"/>
<proteinExistence type="predicted"/>
<keyword evidence="1" id="KW-0812">Transmembrane</keyword>
<accession>R8VZI8</accession>
<sequence>MRYELLVGILIAYFATGISLCSLVKIQSRILTWYIPYVLAVLFLISLCIMPKIFDVV</sequence>
<organism evidence="2 3">
    <name type="scientific">Butyricicoccus pullicaecorum 1.2</name>
    <dbReference type="NCBI Taxonomy" id="1203606"/>
    <lineage>
        <taxon>Bacteria</taxon>
        <taxon>Bacillati</taxon>
        <taxon>Bacillota</taxon>
        <taxon>Clostridia</taxon>
        <taxon>Eubacteriales</taxon>
        <taxon>Butyricicoccaceae</taxon>
        <taxon>Butyricicoccus</taxon>
    </lineage>
</organism>